<dbReference type="KEGG" id="iva:Isova_2577"/>
<proteinExistence type="predicted"/>
<dbReference type="SUPFAM" id="SSF52980">
    <property type="entry name" value="Restriction endonuclease-like"/>
    <property type="match status" value="1"/>
</dbReference>
<dbReference type="Gene3D" id="3.40.960.10">
    <property type="entry name" value="VSR Endonuclease"/>
    <property type="match status" value="1"/>
</dbReference>
<dbReference type="eggNOG" id="COG2852">
    <property type="taxonomic scope" value="Bacteria"/>
</dbReference>
<dbReference type="InterPro" id="IPR011335">
    <property type="entry name" value="Restrct_endonuc-II-like"/>
</dbReference>
<dbReference type="Proteomes" id="UP000009236">
    <property type="component" value="Chromosome"/>
</dbReference>
<dbReference type="RefSeq" id="WP_013839672.1">
    <property type="nucleotide sequence ID" value="NC_015588.1"/>
</dbReference>
<evidence type="ECO:0000313" key="3">
    <source>
        <dbReference type="Proteomes" id="UP000009236"/>
    </source>
</evidence>
<keyword evidence="3" id="KW-1185">Reference proteome</keyword>
<reference evidence="2 3" key="1">
    <citation type="submission" date="2011-05" db="EMBL/GenBank/DDBJ databases">
        <title>Complete sequence of Isoptericola variabilis 225.</title>
        <authorList>
            <consortium name="US DOE Joint Genome Institute"/>
            <person name="Lucas S."/>
            <person name="Han J."/>
            <person name="Lapidus A."/>
            <person name="Cheng J.-F."/>
            <person name="Goodwin L."/>
            <person name="Pitluck S."/>
            <person name="Peters L."/>
            <person name="Mikhailova N."/>
            <person name="Zeytun A."/>
            <person name="Han C."/>
            <person name="Tapia R."/>
            <person name="Land M."/>
            <person name="Hauser L."/>
            <person name="Kyrpides N."/>
            <person name="Ivanova N."/>
            <person name="Pagani I."/>
            <person name="Siebers A."/>
            <person name="Allgaier M."/>
            <person name="Thelen M."/>
            <person name="Hugenholtz P."/>
            <person name="Gladden J."/>
            <person name="Woyke T."/>
        </authorList>
    </citation>
    <scope>NUCLEOTIDE SEQUENCE [LARGE SCALE GENOMIC DNA]</scope>
    <source>
        <strain evidence="3">225</strain>
    </source>
</reference>
<dbReference type="Pfam" id="PF04480">
    <property type="entry name" value="DUF559"/>
    <property type="match status" value="1"/>
</dbReference>
<evidence type="ECO:0000259" key="1">
    <source>
        <dbReference type="Pfam" id="PF04480"/>
    </source>
</evidence>
<dbReference type="AlphaFoldDB" id="F6FTB7"/>
<protein>
    <recommendedName>
        <fullName evidence="1">DUF559 domain-containing protein</fullName>
    </recommendedName>
</protein>
<dbReference type="EMBL" id="CP002810">
    <property type="protein sequence ID" value="AEG45281.1"/>
    <property type="molecule type" value="Genomic_DNA"/>
</dbReference>
<evidence type="ECO:0000313" key="2">
    <source>
        <dbReference type="EMBL" id="AEG45281.1"/>
    </source>
</evidence>
<feature type="domain" description="DUF559" evidence="1">
    <location>
        <begin position="228"/>
        <end position="298"/>
    </location>
</feature>
<dbReference type="HOGENOM" id="CLU_052626_5_1_11"/>
<dbReference type="InterPro" id="IPR007569">
    <property type="entry name" value="DUF559"/>
</dbReference>
<name>F6FTB7_ISOV2</name>
<accession>F6FTB7</accession>
<dbReference type="STRING" id="743718.Isova_2577"/>
<gene>
    <name evidence="2" type="ordered locus">Isova_2577</name>
</gene>
<organism evidence="3">
    <name type="scientific">Isoptericola variabilis (strain 225)</name>
    <dbReference type="NCBI Taxonomy" id="743718"/>
    <lineage>
        <taxon>Bacteria</taxon>
        <taxon>Bacillati</taxon>
        <taxon>Actinomycetota</taxon>
        <taxon>Actinomycetes</taxon>
        <taxon>Micrococcales</taxon>
        <taxon>Promicromonosporaceae</taxon>
        <taxon>Isoptericola</taxon>
    </lineage>
</organism>
<sequence length="309" mass="34663">MGELHIPRSPEPVIFSVASALRSGSTPEQLRVGEDLVAPFHGVRARAGAGLDLVARCRALATTLDDGVAFSHVTALRLLGVEVPWTLADDDRLHVVTRRADDRPQRAGVVAHRSRQAFLETIEIDGLPVTTAAQTLVHVAVDLRRPDDIVVLGDAMMRRKRSLTTVSELTAVAERTRKVKGIAQVREQIPRMRAGTDSIMETRTRLILVDARLPCPVVNEVVYGPRGEYVKRVDMLYPAHKIAIEYDGDQHRTDRAQWRDDVRRRRWLEELGWTVIVVVADDVVRDPSRLVERVRVALELAERRSALWA</sequence>